<comment type="caution">
    <text evidence="1">The sequence shown here is derived from an EMBL/GenBank/DDBJ whole genome shotgun (WGS) entry which is preliminary data.</text>
</comment>
<gene>
    <name evidence="1" type="ORF">IW245_007446</name>
</gene>
<dbReference type="InterPro" id="IPR038070">
    <property type="entry name" value="Rv2632c-like_sf"/>
</dbReference>
<name>A0A8J7KTY4_9ACTN</name>
<dbReference type="AlphaFoldDB" id="A0A8J7KTY4"/>
<dbReference type="InterPro" id="IPR015057">
    <property type="entry name" value="Rv2632c-like"/>
</dbReference>
<dbReference type="Pfam" id="PF08962">
    <property type="entry name" value="Rv2632c-like"/>
    <property type="match status" value="1"/>
</dbReference>
<dbReference type="Proteomes" id="UP000622552">
    <property type="component" value="Unassembled WGS sequence"/>
</dbReference>
<proteinExistence type="predicted"/>
<evidence type="ECO:0000313" key="1">
    <source>
        <dbReference type="EMBL" id="MBG6141252.1"/>
    </source>
</evidence>
<keyword evidence="2" id="KW-1185">Reference proteome</keyword>
<protein>
    <submittedName>
        <fullName evidence="1">CRP-like cAMP-binding protein</fullName>
    </submittedName>
</protein>
<accession>A0A8J7KTY4</accession>
<dbReference type="RefSeq" id="WP_197007698.1">
    <property type="nucleotide sequence ID" value="NZ_BONS01000029.1"/>
</dbReference>
<dbReference type="SUPFAM" id="SSF143212">
    <property type="entry name" value="Rv2632c-like"/>
    <property type="match status" value="1"/>
</dbReference>
<sequence length="89" mass="9734">MSPSKQWSVDILIEESDGRTRAEARLTAGDVFGMKGVGWAQLNPADDDVPEIGDELAVARAMSDLGHRLLIEAASEMEDPGENRIRIVR</sequence>
<evidence type="ECO:0000313" key="2">
    <source>
        <dbReference type="Proteomes" id="UP000622552"/>
    </source>
</evidence>
<organism evidence="1 2">
    <name type="scientific">Longispora fulva</name>
    <dbReference type="NCBI Taxonomy" id="619741"/>
    <lineage>
        <taxon>Bacteria</taxon>
        <taxon>Bacillati</taxon>
        <taxon>Actinomycetota</taxon>
        <taxon>Actinomycetes</taxon>
        <taxon>Micromonosporales</taxon>
        <taxon>Micromonosporaceae</taxon>
        <taxon>Longispora</taxon>
    </lineage>
</organism>
<dbReference type="Gene3D" id="3.30.160.240">
    <property type="entry name" value="Rv1738"/>
    <property type="match status" value="1"/>
</dbReference>
<dbReference type="EMBL" id="JADOUF010000001">
    <property type="protein sequence ID" value="MBG6141252.1"/>
    <property type="molecule type" value="Genomic_DNA"/>
</dbReference>
<reference evidence="1" key="1">
    <citation type="submission" date="2020-11" db="EMBL/GenBank/DDBJ databases">
        <title>Sequencing the genomes of 1000 actinobacteria strains.</title>
        <authorList>
            <person name="Klenk H.-P."/>
        </authorList>
    </citation>
    <scope>NUCLEOTIDE SEQUENCE</scope>
    <source>
        <strain evidence="1">DSM 45356</strain>
    </source>
</reference>